<evidence type="ECO:0000256" key="11">
    <source>
        <dbReference type="ARBA" id="ARBA00022782"/>
    </source>
</evidence>
<keyword evidence="19" id="KW-1185">Reference proteome</keyword>
<evidence type="ECO:0000256" key="12">
    <source>
        <dbReference type="ARBA" id="ARBA00023128"/>
    </source>
</evidence>
<reference evidence="19" key="1">
    <citation type="journal article" date="2004" name="Nature">
        <title>Genome duplication in the teleost fish Tetraodon nigroviridis reveals the early vertebrate proto-karyotype.</title>
        <authorList>
            <person name="Jaillon O."/>
            <person name="Aury J.-M."/>
            <person name="Brunet F."/>
            <person name="Petit J.-L."/>
            <person name="Stange-Thomann N."/>
            <person name="Mauceli E."/>
            <person name="Bouneau L."/>
            <person name="Fischer C."/>
            <person name="Ozouf-Costaz C."/>
            <person name="Bernot A."/>
            <person name="Nicaud S."/>
            <person name="Jaffe D."/>
            <person name="Fisher S."/>
            <person name="Lutfalla G."/>
            <person name="Dossat C."/>
            <person name="Segurens B."/>
            <person name="Dasilva C."/>
            <person name="Salanoubat M."/>
            <person name="Levy M."/>
            <person name="Boudet N."/>
            <person name="Castellano S."/>
            <person name="Anthouard V."/>
            <person name="Jubin C."/>
            <person name="Castelli V."/>
            <person name="Katinka M."/>
            <person name="Vacherie B."/>
            <person name="Biemont C."/>
            <person name="Skalli Z."/>
            <person name="Cattolico L."/>
            <person name="Poulain J."/>
            <person name="De Berardinis V."/>
            <person name="Cruaud C."/>
            <person name="Duprat S."/>
            <person name="Brottier P."/>
            <person name="Coutanceau J.-P."/>
            <person name="Gouzy J."/>
            <person name="Parra G."/>
            <person name="Lardier G."/>
            <person name="Chapple C."/>
            <person name="McKernan K.J."/>
            <person name="McEwan P."/>
            <person name="Bosak S."/>
            <person name="Kellis M."/>
            <person name="Volff J.-N."/>
            <person name="Guigo R."/>
            <person name="Zody M.C."/>
            <person name="Mesirov J."/>
            <person name="Lindblad-Toh K."/>
            <person name="Birren B."/>
            <person name="Nusbaum C."/>
            <person name="Kahn D."/>
            <person name="Robinson-Rechavi M."/>
            <person name="Laudet V."/>
            <person name="Schachter V."/>
            <person name="Quetier F."/>
            <person name="Saurin W."/>
            <person name="Scarpelli C."/>
            <person name="Wincker P."/>
            <person name="Lander E.S."/>
            <person name="Weissenbach J."/>
            <person name="Roest Crollius H."/>
        </authorList>
    </citation>
    <scope>NUCLEOTIDE SEQUENCE [LARGE SCALE GENOMIC DNA]</scope>
</reference>
<feature type="compositionally biased region" description="Polar residues" evidence="17">
    <location>
        <begin position="230"/>
        <end position="240"/>
    </location>
</feature>
<evidence type="ECO:0000313" key="18">
    <source>
        <dbReference type="Ensembl" id="ENSTNIP00000018190.1"/>
    </source>
</evidence>
<evidence type="ECO:0000256" key="6">
    <source>
        <dbReference type="ARBA" id="ARBA00011308"/>
    </source>
</evidence>
<dbReference type="OMA" id="KYHIMRR"/>
<dbReference type="GO" id="GO:0005576">
    <property type="term" value="C:extracellular region"/>
    <property type="evidence" value="ECO:0007669"/>
    <property type="project" value="UniProtKB-SubCell"/>
</dbReference>
<evidence type="ECO:0000256" key="14">
    <source>
        <dbReference type="ARBA" id="ARBA00023180"/>
    </source>
</evidence>
<dbReference type="STRING" id="99883.ENSTNIP00000018190"/>
<dbReference type="InParanoid" id="H3DCE7"/>
<keyword evidence="14" id="KW-0325">Glycoprotein</keyword>
<comment type="similarity">
    <text evidence="5">Belongs to the neugrin family.</text>
</comment>
<dbReference type="PANTHER" id="PTHR13475:SF4">
    <property type="entry name" value="NEUGRIN"/>
    <property type="match status" value="1"/>
</dbReference>
<sequence>MIRTTQALSRLRPASVFSPVFRCCGFASNSKNKPWMEQRHVLRETGSDRASKYGHQMSDELEFEDVEDKIQALVNEERRRQKTVKYHVLRRQMTPPGAPKRRLSWDAIEQIRYLKEEQPEEWTIQHLAEGFSVTPDVVLRVLRSRFVPSVERRAKQDAKAMAGPGPKVLPSGSKRVQDRLKLPGNLPPALLPPGKEAGAVAPAEQGLALRGDGLATLAKRQTPALVQQLGDLSSNVSGTEPTGLDRSTHTDPAEEEEFWDGRVFTEDDLEEFMEIGKPPLAVQVGKEFFDAEGNFLYRL</sequence>
<dbReference type="InterPro" id="IPR010487">
    <property type="entry name" value="NGRN/Rrg9"/>
</dbReference>
<dbReference type="HOGENOM" id="CLU_076903_0_0_1"/>
<dbReference type="GO" id="GO:0005634">
    <property type="term" value="C:nucleus"/>
    <property type="evidence" value="ECO:0007669"/>
    <property type="project" value="UniProtKB-SubCell"/>
</dbReference>
<evidence type="ECO:0000256" key="16">
    <source>
        <dbReference type="ARBA" id="ARBA00029657"/>
    </source>
</evidence>
<comment type="function">
    <text evidence="1">Plays an essential role in mitochondrial ribosome biogenesis. As a component of a functional protein-RNA module, consisting of RCC1L, NGRN, RPUSD3, RPUSD4, TRUB2, FASTKD2 and 16S mitochondrial ribosomal RNA (16S mt-rRNA), controls 16S mt-rRNA abundance and is required for intra-mitochondrial translation of core subunits of the oxidative phosphorylation system.</text>
</comment>
<dbReference type="GeneTree" id="ENSGT00390000014472"/>
<dbReference type="PANTHER" id="PTHR13475">
    <property type="entry name" value="NEUGRIN"/>
    <property type="match status" value="1"/>
</dbReference>
<evidence type="ECO:0000256" key="7">
    <source>
        <dbReference type="ARBA" id="ARBA00016593"/>
    </source>
</evidence>
<comment type="subcellular location">
    <subcellularLocation>
        <location evidence="3">Mitochondrion membrane</location>
    </subcellularLocation>
    <subcellularLocation>
        <location evidence="2">Nucleus</location>
    </subcellularLocation>
    <subcellularLocation>
        <location evidence="4">Secreted</location>
    </subcellularLocation>
</comment>
<evidence type="ECO:0000256" key="1">
    <source>
        <dbReference type="ARBA" id="ARBA00003783"/>
    </source>
</evidence>
<dbReference type="Pfam" id="PF06413">
    <property type="entry name" value="Neugrin"/>
    <property type="match status" value="1"/>
</dbReference>
<dbReference type="Ensembl" id="ENSTNIT00000018415.1">
    <property type="protein sequence ID" value="ENSTNIP00000018190.1"/>
    <property type="gene ID" value="ENSTNIG00000015136.1"/>
</dbReference>
<reference evidence="18" key="2">
    <citation type="submission" date="2025-08" db="UniProtKB">
        <authorList>
            <consortium name="Ensembl"/>
        </authorList>
    </citation>
    <scope>IDENTIFICATION</scope>
</reference>
<evidence type="ECO:0000256" key="2">
    <source>
        <dbReference type="ARBA" id="ARBA00004123"/>
    </source>
</evidence>
<keyword evidence="9" id="KW-0964">Secreted</keyword>
<dbReference type="Proteomes" id="UP000007303">
    <property type="component" value="Unassembled WGS sequence"/>
</dbReference>
<keyword evidence="15" id="KW-0539">Nucleus</keyword>
<keyword evidence="10" id="KW-0732">Signal</keyword>
<evidence type="ECO:0000256" key="9">
    <source>
        <dbReference type="ARBA" id="ARBA00022525"/>
    </source>
</evidence>
<accession>H3DCE7</accession>
<name>H3DCE7_TETNG</name>
<evidence type="ECO:0000256" key="5">
    <source>
        <dbReference type="ARBA" id="ARBA00008082"/>
    </source>
</evidence>
<reference evidence="18" key="3">
    <citation type="submission" date="2025-09" db="UniProtKB">
        <authorList>
            <consortium name="Ensembl"/>
        </authorList>
    </citation>
    <scope>IDENTIFICATION</scope>
</reference>
<evidence type="ECO:0000256" key="10">
    <source>
        <dbReference type="ARBA" id="ARBA00022729"/>
    </source>
</evidence>
<evidence type="ECO:0000256" key="4">
    <source>
        <dbReference type="ARBA" id="ARBA00004613"/>
    </source>
</evidence>
<organism evidence="18 19">
    <name type="scientific">Tetraodon nigroviridis</name>
    <name type="common">Spotted green pufferfish</name>
    <name type="synonym">Chelonodon nigroviridis</name>
    <dbReference type="NCBI Taxonomy" id="99883"/>
    <lineage>
        <taxon>Eukaryota</taxon>
        <taxon>Metazoa</taxon>
        <taxon>Chordata</taxon>
        <taxon>Craniata</taxon>
        <taxon>Vertebrata</taxon>
        <taxon>Euteleostomi</taxon>
        <taxon>Actinopterygii</taxon>
        <taxon>Neopterygii</taxon>
        <taxon>Teleostei</taxon>
        <taxon>Neoteleostei</taxon>
        <taxon>Acanthomorphata</taxon>
        <taxon>Eupercaria</taxon>
        <taxon>Tetraodontiformes</taxon>
        <taxon>Tetradontoidea</taxon>
        <taxon>Tetraodontidae</taxon>
        <taxon>Tetraodon</taxon>
    </lineage>
</organism>
<feature type="region of interest" description="Disordered" evidence="17">
    <location>
        <begin position="152"/>
        <end position="198"/>
    </location>
</feature>
<feature type="region of interest" description="Disordered" evidence="17">
    <location>
        <begin position="228"/>
        <end position="255"/>
    </location>
</feature>
<evidence type="ECO:0000256" key="17">
    <source>
        <dbReference type="SAM" id="MobiDB-lite"/>
    </source>
</evidence>
<evidence type="ECO:0000256" key="15">
    <source>
        <dbReference type="ARBA" id="ARBA00023242"/>
    </source>
</evidence>
<keyword evidence="12" id="KW-0496">Mitochondrion</keyword>
<dbReference type="GO" id="GO:0031966">
    <property type="term" value="C:mitochondrial membrane"/>
    <property type="evidence" value="ECO:0007669"/>
    <property type="project" value="UniProtKB-SubCell"/>
</dbReference>
<evidence type="ECO:0000256" key="8">
    <source>
        <dbReference type="ARBA" id="ARBA00022473"/>
    </source>
</evidence>
<keyword evidence="13" id="KW-0472">Membrane</keyword>
<comment type="subunit">
    <text evidence="6">Forms a regulatory protein-RNA complex, consisting of RCC1L, NGRN, RPUSD3, RPUSD4, TRUB2, FASTKD2 and 16S mt-rRNA. Interacts with 16S mt-rRNA; this interaction is direct.</text>
</comment>
<proteinExistence type="inferred from homology"/>
<evidence type="ECO:0000313" key="19">
    <source>
        <dbReference type="Proteomes" id="UP000007303"/>
    </source>
</evidence>
<keyword evidence="11" id="KW-0221">Differentiation</keyword>
<evidence type="ECO:0000256" key="13">
    <source>
        <dbReference type="ARBA" id="ARBA00023136"/>
    </source>
</evidence>
<evidence type="ECO:0000256" key="3">
    <source>
        <dbReference type="ARBA" id="ARBA00004325"/>
    </source>
</evidence>
<dbReference type="GO" id="GO:0030154">
    <property type="term" value="P:cell differentiation"/>
    <property type="evidence" value="ECO:0007669"/>
    <property type="project" value="UniProtKB-KW"/>
</dbReference>
<dbReference type="AlphaFoldDB" id="H3DCE7"/>
<protein>
    <recommendedName>
        <fullName evidence="7">Neugrin</fullName>
    </recommendedName>
    <alternativeName>
        <fullName evidence="16">Neurite outgrowth-associated protein</fullName>
    </alternativeName>
</protein>
<keyword evidence="8" id="KW-0217">Developmental protein</keyword>